<proteinExistence type="predicted"/>
<accession>A0A2J7ZJ31</accession>
<evidence type="ECO:0000313" key="3">
    <source>
        <dbReference type="Proteomes" id="UP000236333"/>
    </source>
</evidence>
<feature type="region of interest" description="Disordered" evidence="1">
    <location>
        <begin position="1"/>
        <end position="53"/>
    </location>
</feature>
<name>A0A2J7ZJ31_9CHLO</name>
<dbReference type="EMBL" id="PGGS01001551">
    <property type="protein sequence ID" value="PNH00266.1"/>
    <property type="molecule type" value="Genomic_DNA"/>
</dbReference>
<sequence>MHRREAGRQQAGGGGGYPAAGHAKQGHQHWPAARRRCRTPEAQQQARLQQGDLADDDDLLLPAALGEYDAALPPRIHMLLQRAPSSEGGTSTSTCSTRSGISASLAAGAGAAGAGQRVVAVSARHLAHGAATTGRLLVAHALLPAARLSGHASRAALATTATVAVVAGCALARATRSFFRFATAPRRSICGYDGAPAAAVGGEDGRHTRGRFRGGAAAVVDGGAPAPFSNLVGARIKLSGCRNTRLRIEYCRDCVVVASGLEGVELLLVGCQRVKLVLLRCRGLLLRELQCSDMGDFVRRGCDGFAHEIVCLRCACKPSSSGGGAAH</sequence>
<comment type="caution">
    <text evidence="2">The sequence shown here is derived from an EMBL/GenBank/DDBJ whole genome shotgun (WGS) entry which is preliminary data.</text>
</comment>
<gene>
    <name evidence="2" type="ORF">TSOC_013916</name>
</gene>
<reference evidence="2 3" key="1">
    <citation type="journal article" date="2017" name="Mol. Biol. Evol.">
        <title>The 4-celled Tetrabaena socialis nuclear genome reveals the essential components for genetic control of cell number at the origin of multicellularity in the volvocine lineage.</title>
        <authorList>
            <person name="Featherston J."/>
            <person name="Arakaki Y."/>
            <person name="Hanschen E.R."/>
            <person name="Ferris P.J."/>
            <person name="Michod R.E."/>
            <person name="Olson B.J.S.C."/>
            <person name="Nozaki H."/>
            <person name="Durand P.M."/>
        </authorList>
    </citation>
    <scope>NUCLEOTIDE SEQUENCE [LARGE SCALE GENOMIC DNA]</scope>
    <source>
        <strain evidence="2 3">NIES-571</strain>
    </source>
</reference>
<keyword evidence="3" id="KW-1185">Reference proteome</keyword>
<dbReference type="Proteomes" id="UP000236333">
    <property type="component" value="Unassembled WGS sequence"/>
</dbReference>
<evidence type="ECO:0000256" key="1">
    <source>
        <dbReference type="SAM" id="MobiDB-lite"/>
    </source>
</evidence>
<feature type="compositionally biased region" description="Low complexity" evidence="1">
    <location>
        <begin position="42"/>
        <end position="52"/>
    </location>
</feature>
<evidence type="ECO:0008006" key="4">
    <source>
        <dbReference type="Google" id="ProtNLM"/>
    </source>
</evidence>
<dbReference type="OrthoDB" id="549762at2759"/>
<dbReference type="AlphaFoldDB" id="A0A2J7ZJ31"/>
<evidence type="ECO:0000313" key="2">
    <source>
        <dbReference type="EMBL" id="PNH00266.1"/>
    </source>
</evidence>
<protein>
    <recommendedName>
        <fullName evidence="4">C-CAP/cofactor C-like domain-containing protein</fullName>
    </recommendedName>
</protein>
<organism evidence="2 3">
    <name type="scientific">Tetrabaena socialis</name>
    <dbReference type="NCBI Taxonomy" id="47790"/>
    <lineage>
        <taxon>Eukaryota</taxon>
        <taxon>Viridiplantae</taxon>
        <taxon>Chlorophyta</taxon>
        <taxon>core chlorophytes</taxon>
        <taxon>Chlorophyceae</taxon>
        <taxon>CS clade</taxon>
        <taxon>Chlamydomonadales</taxon>
        <taxon>Tetrabaenaceae</taxon>
        <taxon>Tetrabaena</taxon>
    </lineage>
</organism>
<feature type="compositionally biased region" description="Basic residues" evidence="1">
    <location>
        <begin position="24"/>
        <end position="37"/>
    </location>
</feature>